<reference evidence="2" key="1">
    <citation type="submission" date="2021-03" db="EMBL/GenBank/DDBJ databases">
        <title>Draft genome sequence of rust myrtle Austropuccinia psidii MF-1, a brazilian biotype.</title>
        <authorList>
            <person name="Quecine M.C."/>
            <person name="Pachon D.M.R."/>
            <person name="Bonatelli M.L."/>
            <person name="Correr F.H."/>
            <person name="Franceschini L.M."/>
            <person name="Leite T.F."/>
            <person name="Margarido G.R.A."/>
            <person name="Almeida C.A."/>
            <person name="Ferrarezi J.A."/>
            <person name="Labate C.A."/>
        </authorList>
    </citation>
    <scope>NUCLEOTIDE SEQUENCE</scope>
    <source>
        <strain evidence="2">MF-1</strain>
    </source>
</reference>
<gene>
    <name evidence="2" type="ORF">O181_039362</name>
</gene>
<evidence type="ECO:0000313" key="3">
    <source>
        <dbReference type="Proteomes" id="UP000765509"/>
    </source>
</evidence>
<dbReference type="AlphaFoldDB" id="A0A9Q3HCU7"/>
<feature type="region of interest" description="Disordered" evidence="1">
    <location>
        <begin position="17"/>
        <end position="75"/>
    </location>
</feature>
<keyword evidence="3" id="KW-1185">Reference proteome</keyword>
<protein>
    <submittedName>
        <fullName evidence="2">Uncharacterized protein</fullName>
    </submittedName>
</protein>
<organism evidence="2 3">
    <name type="scientific">Austropuccinia psidii MF-1</name>
    <dbReference type="NCBI Taxonomy" id="1389203"/>
    <lineage>
        <taxon>Eukaryota</taxon>
        <taxon>Fungi</taxon>
        <taxon>Dikarya</taxon>
        <taxon>Basidiomycota</taxon>
        <taxon>Pucciniomycotina</taxon>
        <taxon>Pucciniomycetes</taxon>
        <taxon>Pucciniales</taxon>
        <taxon>Sphaerophragmiaceae</taxon>
        <taxon>Austropuccinia</taxon>
    </lineage>
</organism>
<name>A0A9Q3HCU7_9BASI</name>
<evidence type="ECO:0000313" key="2">
    <source>
        <dbReference type="EMBL" id="MBW0499647.1"/>
    </source>
</evidence>
<dbReference type="Proteomes" id="UP000765509">
    <property type="component" value="Unassembled WGS sequence"/>
</dbReference>
<comment type="caution">
    <text evidence="2">The sequence shown here is derived from an EMBL/GenBank/DDBJ whole genome shotgun (WGS) entry which is preliminary data.</text>
</comment>
<proteinExistence type="predicted"/>
<feature type="compositionally biased region" description="Basic and acidic residues" evidence="1">
    <location>
        <begin position="55"/>
        <end position="71"/>
    </location>
</feature>
<feature type="compositionally biased region" description="Polar residues" evidence="1">
    <location>
        <begin position="28"/>
        <end position="39"/>
    </location>
</feature>
<evidence type="ECO:0000256" key="1">
    <source>
        <dbReference type="SAM" id="MobiDB-lite"/>
    </source>
</evidence>
<sequence length="233" mass="26520">MAGEEIYASSLLVHREKVTGGHCPYSSKPRTAHSTSSRETIVYDEDENMSPNHSQKNDEPRRDNFTAHEEGTQSNTKLTYPQMPIAQSMLKQSEIRKQRKQAHKARNVAKGESQKEQQRWVKVELPENVYGMRSAIHPHCLFLLKVRDKDFSSLTAPPSTEHLEVSIQVAGHLAYVPKDVFNEPSTKVQSQGFQSYCKNELHNLGLGELMETSIQQFYVYGVLPYLLSCTCQH</sequence>
<accession>A0A9Q3HCU7</accession>
<dbReference type="EMBL" id="AVOT02015371">
    <property type="protein sequence ID" value="MBW0499647.1"/>
    <property type="molecule type" value="Genomic_DNA"/>
</dbReference>